<dbReference type="Gene3D" id="1.10.150.130">
    <property type="match status" value="1"/>
</dbReference>
<dbReference type="PROSITE" id="PS51898">
    <property type="entry name" value="TYR_RECOMBINASE"/>
    <property type="match status" value="1"/>
</dbReference>
<feature type="active site" evidence="11">
    <location>
        <position position="167"/>
    </location>
</feature>
<keyword evidence="5 11" id="KW-0132">Cell division</keyword>
<dbReference type="GO" id="GO:0003677">
    <property type="term" value="F:DNA binding"/>
    <property type="evidence" value="ECO:0007669"/>
    <property type="project" value="UniProtKB-UniRule"/>
</dbReference>
<dbReference type="KEGG" id="nli:G3M70_15935"/>
<dbReference type="CDD" id="cd00798">
    <property type="entry name" value="INT_XerDC_C"/>
    <property type="match status" value="1"/>
</dbReference>
<dbReference type="Gene3D" id="1.10.443.10">
    <property type="entry name" value="Intergrase catalytic core"/>
    <property type="match status" value="1"/>
</dbReference>
<evidence type="ECO:0000256" key="5">
    <source>
        <dbReference type="ARBA" id="ARBA00022618"/>
    </source>
</evidence>
<feature type="active site" evidence="11">
    <location>
        <position position="239"/>
    </location>
</feature>
<dbReference type="GO" id="GO:0005737">
    <property type="term" value="C:cytoplasm"/>
    <property type="evidence" value="ECO:0007669"/>
    <property type="project" value="UniProtKB-SubCell"/>
</dbReference>
<gene>
    <name evidence="11 14" type="primary">xerD</name>
    <name evidence="14" type="ORF">G3M70_15935</name>
</gene>
<comment type="similarity">
    <text evidence="2 11">Belongs to the 'phage' integrase family. XerD subfamily.</text>
</comment>
<comment type="function">
    <text evidence="11">Site-specific tyrosine recombinase, which acts by catalyzing the cutting and rejoining of the recombining DNA molecules. The XerC-XerD complex is essential to convert dimers of the bacterial chromosome into monomers to permit their segregation at cell division. It also contributes to the segregational stability of plasmids.</text>
</comment>
<dbReference type="GO" id="GO:0006313">
    <property type="term" value="P:DNA transposition"/>
    <property type="evidence" value="ECO:0007669"/>
    <property type="project" value="UniProtKB-UniRule"/>
</dbReference>
<dbReference type="HAMAP" id="MF_01808">
    <property type="entry name" value="Recomb_XerC_XerD"/>
    <property type="match status" value="1"/>
</dbReference>
<dbReference type="Proteomes" id="UP000594688">
    <property type="component" value="Chromosome"/>
</dbReference>
<dbReference type="InterPro" id="IPR023009">
    <property type="entry name" value="Tyrosine_recombinase_XerC/XerD"/>
</dbReference>
<dbReference type="Pfam" id="PF00589">
    <property type="entry name" value="Phage_integrase"/>
    <property type="match status" value="1"/>
</dbReference>
<dbReference type="GO" id="GO:0009037">
    <property type="term" value="F:tyrosine-based site-specific recombinase activity"/>
    <property type="evidence" value="ECO:0007669"/>
    <property type="project" value="UniProtKB-UniRule"/>
</dbReference>
<dbReference type="InterPro" id="IPR044068">
    <property type="entry name" value="CB"/>
</dbReference>
<reference evidence="14 15" key="1">
    <citation type="submission" date="2020-02" db="EMBL/GenBank/DDBJ databases">
        <title>Genomic and physiological characterization of two novel Nitrospinaceae genera.</title>
        <authorList>
            <person name="Mueller A.J."/>
            <person name="Jung M.-Y."/>
            <person name="Strachan C.R."/>
            <person name="Herbold C.W."/>
            <person name="Kirkegaard R.H."/>
            <person name="Daims H."/>
        </authorList>
    </citation>
    <scope>NUCLEOTIDE SEQUENCE [LARGE SCALE GENOMIC DNA]</scope>
    <source>
        <strain evidence="14">EB</strain>
    </source>
</reference>
<feature type="active site" evidence="11">
    <location>
        <position position="265"/>
    </location>
</feature>
<keyword evidence="10 11" id="KW-0131">Cell cycle</keyword>
<evidence type="ECO:0000256" key="3">
    <source>
        <dbReference type="ARBA" id="ARBA00015810"/>
    </source>
</evidence>
<keyword evidence="6 11" id="KW-0159">Chromosome partition</keyword>
<evidence type="ECO:0000313" key="15">
    <source>
        <dbReference type="Proteomes" id="UP000594688"/>
    </source>
</evidence>
<proteinExistence type="inferred from homology"/>
<dbReference type="Pfam" id="PF02899">
    <property type="entry name" value="Phage_int_SAM_1"/>
    <property type="match status" value="1"/>
</dbReference>
<dbReference type="SUPFAM" id="SSF56349">
    <property type="entry name" value="DNA breaking-rejoining enzymes"/>
    <property type="match status" value="1"/>
</dbReference>
<dbReference type="HAMAP" id="MF_01807">
    <property type="entry name" value="Recomb_XerD"/>
    <property type="match status" value="1"/>
</dbReference>
<organism evidence="14 15">
    <name type="scientific">Candidatus Nitronauta litoralis</name>
    <dbReference type="NCBI Taxonomy" id="2705533"/>
    <lineage>
        <taxon>Bacteria</taxon>
        <taxon>Pseudomonadati</taxon>
        <taxon>Nitrospinota/Tectimicrobiota group</taxon>
        <taxon>Nitrospinota</taxon>
        <taxon>Nitrospinia</taxon>
        <taxon>Nitrospinales</taxon>
        <taxon>Nitrospinaceae</taxon>
        <taxon>Candidatus Nitronauta</taxon>
    </lineage>
</organism>
<evidence type="ECO:0000256" key="2">
    <source>
        <dbReference type="ARBA" id="ARBA00010450"/>
    </source>
</evidence>
<evidence type="ECO:0000256" key="1">
    <source>
        <dbReference type="ARBA" id="ARBA00004496"/>
    </source>
</evidence>
<evidence type="ECO:0000256" key="7">
    <source>
        <dbReference type="ARBA" id="ARBA00022908"/>
    </source>
</evidence>
<dbReference type="InterPro" id="IPR013762">
    <property type="entry name" value="Integrase-like_cat_sf"/>
</dbReference>
<feature type="active site" evidence="11">
    <location>
        <position position="242"/>
    </location>
</feature>
<dbReference type="NCBIfam" id="TIGR02225">
    <property type="entry name" value="recomb_XerD"/>
    <property type="match status" value="1"/>
</dbReference>
<evidence type="ECO:0000256" key="10">
    <source>
        <dbReference type="ARBA" id="ARBA00023306"/>
    </source>
</evidence>
<evidence type="ECO:0000256" key="4">
    <source>
        <dbReference type="ARBA" id="ARBA00022490"/>
    </source>
</evidence>
<name>A0A7T0BYH3_9BACT</name>
<evidence type="ECO:0000256" key="9">
    <source>
        <dbReference type="ARBA" id="ARBA00023172"/>
    </source>
</evidence>
<dbReference type="InterPro" id="IPR011010">
    <property type="entry name" value="DNA_brk_join_enz"/>
</dbReference>
<feature type="active site" description="O-(3'-phospho-DNA)-tyrosine intermediate" evidence="11">
    <location>
        <position position="274"/>
    </location>
</feature>
<keyword evidence="8 11" id="KW-0238">DNA-binding</keyword>
<accession>A0A7T0BYH3</accession>
<dbReference type="GO" id="GO:0007059">
    <property type="term" value="P:chromosome segregation"/>
    <property type="evidence" value="ECO:0007669"/>
    <property type="project" value="UniProtKB-UniRule"/>
</dbReference>
<dbReference type="GO" id="GO:0051301">
    <property type="term" value="P:cell division"/>
    <property type="evidence" value="ECO:0007669"/>
    <property type="project" value="UniProtKB-KW"/>
</dbReference>
<dbReference type="InterPro" id="IPR004107">
    <property type="entry name" value="Integrase_SAM-like_N"/>
</dbReference>
<keyword evidence="4 11" id="KW-0963">Cytoplasm</keyword>
<protein>
    <recommendedName>
        <fullName evidence="3 11">Tyrosine recombinase XerD</fullName>
    </recommendedName>
</protein>
<evidence type="ECO:0000259" key="12">
    <source>
        <dbReference type="PROSITE" id="PS51898"/>
    </source>
</evidence>
<evidence type="ECO:0000256" key="11">
    <source>
        <dbReference type="HAMAP-Rule" id="MF_01807"/>
    </source>
</evidence>
<dbReference type="PROSITE" id="PS51900">
    <property type="entry name" value="CB"/>
    <property type="match status" value="1"/>
</dbReference>
<evidence type="ECO:0000313" key="14">
    <source>
        <dbReference type="EMBL" id="QPJ63284.1"/>
    </source>
</evidence>
<dbReference type="NCBIfam" id="NF040815">
    <property type="entry name" value="recomb_XerA_Arch"/>
    <property type="match status" value="1"/>
</dbReference>
<keyword evidence="7 11" id="KW-0229">DNA integration</keyword>
<dbReference type="InterPro" id="IPR010998">
    <property type="entry name" value="Integrase_recombinase_N"/>
</dbReference>
<dbReference type="NCBIfam" id="NF001399">
    <property type="entry name" value="PRK00283.1"/>
    <property type="match status" value="1"/>
</dbReference>
<dbReference type="PANTHER" id="PTHR30349">
    <property type="entry name" value="PHAGE INTEGRASE-RELATED"/>
    <property type="match status" value="1"/>
</dbReference>
<dbReference type="InterPro" id="IPR050090">
    <property type="entry name" value="Tyrosine_recombinase_XerCD"/>
</dbReference>
<feature type="active site" evidence="11">
    <location>
        <position position="143"/>
    </location>
</feature>
<dbReference type="PANTHER" id="PTHR30349:SF81">
    <property type="entry name" value="TYROSINE RECOMBINASE XERC"/>
    <property type="match status" value="1"/>
</dbReference>
<comment type="subunit">
    <text evidence="11">Forms a cyclic heterotetrameric complex composed of two molecules of XerC and two molecules of XerD.</text>
</comment>
<dbReference type="EMBL" id="CP048685">
    <property type="protein sequence ID" value="QPJ63284.1"/>
    <property type="molecule type" value="Genomic_DNA"/>
</dbReference>
<sequence length="293" mass="33494">MQFWLKEFSDYLKIEKRYSPNTVSSYGRDVLRFLDAMKGKKVQDISQQDVRNYLLTLKNEGISTRSSARALCSIKAFFRYLETGGHLDSNPAQILESPKLWKKLPTVLSITDIESILNGPDVNTPRGLRDKAMLEVLYATGLRVSELVQLKVSNLNLEVGFLRTFGKGNKERIIPLGDQAQQLLKQYLESGRPKFLKECEQTGDLFLSNRGKGMSRQMFWQIIRKYARSGNVQGAVSPHSVRHAFATHLLERGADLRSVQQMLGHSDISTTQIYTHVLKERMKDVFEQFHPRA</sequence>
<evidence type="ECO:0000256" key="8">
    <source>
        <dbReference type="ARBA" id="ARBA00023125"/>
    </source>
</evidence>
<feature type="domain" description="Tyr recombinase" evidence="12">
    <location>
        <begin position="103"/>
        <end position="287"/>
    </location>
</feature>
<dbReference type="AlphaFoldDB" id="A0A7T0BYH3"/>
<evidence type="ECO:0000256" key="6">
    <source>
        <dbReference type="ARBA" id="ARBA00022829"/>
    </source>
</evidence>
<keyword evidence="9 11" id="KW-0233">DNA recombination</keyword>
<dbReference type="InterPro" id="IPR011932">
    <property type="entry name" value="Recomb_XerD"/>
</dbReference>
<evidence type="ECO:0000259" key="13">
    <source>
        <dbReference type="PROSITE" id="PS51900"/>
    </source>
</evidence>
<feature type="domain" description="Core-binding (CB)" evidence="13">
    <location>
        <begin position="1"/>
        <end position="82"/>
    </location>
</feature>
<comment type="subcellular location">
    <subcellularLocation>
        <location evidence="1 11">Cytoplasm</location>
    </subcellularLocation>
</comment>
<dbReference type="InterPro" id="IPR002104">
    <property type="entry name" value="Integrase_catalytic"/>
</dbReference>